<dbReference type="STRING" id="105231.A0A1Y1HNM6"/>
<name>A0A1Y1HNM6_KLENI</name>
<evidence type="ECO:0000256" key="1">
    <source>
        <dbReference type="ARBA" id="ARBA00007626"/>
    </source>
</evidence>
<dbReference type="EMBL" id="DF236958">
    <property type="protein sequence ID" value="GAQ78216.1"/>
    <property type="molecule type" value="Genomic_DNA"/>
</dbReference>
<proteinExistence type="inferred from homology"/>
<dbReference type="PANTHER" id="PTHR47447">
    <property type="entry name" value="OS03G0856100 PROTEIN"/>
    <property type="match status" value="1"/>
</dbReference>
<dbReference type="InterPro" id="IPR011990">
    <property type="entry name" value="TPR-like_helical_dom_sf"/>
</dbReference>
<reference evidence="5 6" key="1">
    <citation type="journal article" date="2014" name="Nat. Commun.">
        <title>Klebsormidium flaccidum genome reveals primary factors for plant terrestrial adaptation.</title>
        <authorList>
            <person name="Hori K."/>
            <person name="Maruyama F."/>
            <person name="Fujisawa T."/>
            <person name="Togashi T."/>
            <person name="Yamamoto N."/>
            <person name="Seo M."/>
            <person name="Sato S."/>
            <person name="Yamada T."/>
            <person name="Mori H."/>
            <person name="Tajima N."/>
            <person name="Moriyama T."/>
            <person name="Ikeuchi M."/>
            <person name="Watanabe M."/>
            <person name="Wada H."/>
            <person name="Kobayashi K."/>
            <person name="Saito M."/>
            <person name="Masuda T."/>
            <person name="Sasaki-Sekimoto Y."/>
            <person name="Mashiguchi K."/>
            <person name="Awai K."/>
            <person name="Shimojima M."/>
            <person name="Masuda S."/>
            <person name="Iwai M."/>
            <person name="Nobusawa T."/>
            <person name="Narise T."/>
            <person name="Kondo S."/>
            <person name="Saito H."/>
            <person name="Sato R."/>
            <person name="Murakawa M."/>
            <person name="Ihara Y."/>
            <person name="Oshima-Yamada Y."/>
            <person name="Ohtaka K."/>
            <person name="Satoh M."/>
            <person name="Sonobe K."/>
            <person name="Ishii M."/>
            <person name="Ohtani R."/>
            <person name="Kanamori-Sato M."/>
            <person name="Honoki R."/>
            <person name="Miyazaki D."/>
            <person name="Mochizuki H."/>
            <person name="Umetsu J."/>
            <person name="Higashi K."/>
            <person name="Shibata D."/>
            <person name="Kamiya Y."/>
            <person name="Sato N."/>
            <person name="Nakamura Y."/>
            <person name="Tabata S."/>
            <person name="Ida S."/>
            <person name="Kurokawa K."/>
            <person name="Ohta H."/>
        </authorList>
    </citation>
    <scope>NUCLEOTIDE SEQUENCE [LARGE SCALE GENOMIC DNA]</scope>
    <source>
        <strain evidence="5 6">NIES-2285</strain>
    </source>
</reference>
<evidence type="ECO:0000313" key="6">
    <source>
        <dbReference type="Proteomes" id="UP000054558"/>
    </source>
</evidence>
<gene>
    <name evidence="5" type="ORF">KFL_000090620</name>
</gene>
<sequence>MADSLTSFALGDESSEEEDAATGGRGAMTAGEGAFFRPASSLHAPVENVYPLERKVVKEVWRPGVGKFLLEDRSEERQAERQMRNDLWRLLLQELLLLGQHVSPWELLNEMGPDLGPFEFTQIIKQMSQQERQVGWVRSLQTFLWLQSHDPAKANNRVYTAIIDTLGRAGQLEIAIHLWEDMSRRGIPRDAILANVMLAALVRSHHYHAALELFYEVQDPKSGFTPDVYTYSTVIDACARGRIGLEQSLGLFRQMIAAGIAPDLVVCNNILRVCATEGAFGEAANLIDTMKASGLAPNVVSYNILISAFCKRKELDKAFEVFQEMRREGVPPDFIVYRTMADALRREGFVQDADVLYEEMNRLGLTQANVSRKGPFRNEPPREAKEQPVSTPTNWNESEIF</sequence>
<feature type="compositionally biased region" description="Polar residues" evidence="4">
    <location>
        <begin position="388"/>
        <end position="401"/>
    </location>
</feature>
<dbReference type="Pfam" id="PF01535">
    <property type="entry name" value="PPR"/>
    <property type="match status" value="1"/>
</dbReference>
<evidence type="ECO:0000256" key="4">
    <source>
        <dbReference type="SAM" id="MobiDB-lite"/>
    </source>
</evidence>
<feature type="region of interest" description="Disordered" evidence="4">
    <location>
        <begin position="368"/>
        <end position="401"/>
    </location>
</feature>
<evidence type="ECO:0000313" key="5">
    <source>
        <dbReference type="EMBL" id="GAQ78216.1"/>
    </source>
</evidence>
<organism evidence="5 6">
    <name type="scientific">Klebsormidium nitens</name>
    <name type="common">Green alga</name>
    <name type="synonym">Ulothrix nitens</name>
    <dbReference type="NCBI Taxonomy" id="105231"/>
    <lineage>
        <taxon>Eukaryota</taxon>
        <taxon>Viridiplantae</taxon>
        <taxon>Streptophyta</taxon>
        <taxon>Klebsormidiophyceae</taxon>
        <taxon>Klebsormidiales</taxon>
        <taxon>Klebsormidiaceae</taxon>
        <taxon>Klebsormidium</taxon>
    </lineage>
</organism>
<dbReference type="PANTHER" id="PTHR47447:SF17">
    <property type="entry name" value="OS12G0638900 PROTEIN"/>
    <property type="match status" value="1"/>
</dbReference>
<dbReference type="PROSITE" id="PS51375">
    <property type="entry name" value="PPR"/>
    <property type="match status" value="5"/>
</dbReference>
<dbReference type="Pfam" id="PF13041">
    <property type="entry name" value="PPR_2"/>
    <property type="match status" value="2"/>
</dbReference>
<accession>A0A1Y1HNM6</accession>
<evidence type="ECO:0000256" key="3">
    <source>
        <dbReference type="PROSITE-ProRule" id="PRU00708"/>
    </source>
</evidence>
<protein>
    <submittedName>
        <fullName evidence="5">Pentatricopeptide repeat domain containing</fullName>
    </submittedName>
</protein>
<dbReference type="NCBIfam" id="TIGR00756">
    <property type="entry name" value="PPR"/>
    <property type="match status" value="3"/>
</dbReference>
<dbReference type="Proteomes" id="UP000054558">
    <property type="component" value="Unassembled WGS sequence"/>
</dbReference>
<feature type="repeat" description="PPR" evidence="3">
    <location>
        <begin position="298"/>
        <end position="332"/>
    </location>
</feature>
<dbReference type="OrthoDB" id="42736at2759"/>
<feature type="repeat" description="PPR" evidence="3">
    <location>
        <begin position="227"/>
        <end position="262"/>
    </location>
</feature>
<comment type="similarity">
    <text evidence="1">Belongs to the PPR family. P subfamily.</text>
</comment>
<feature type="repeat" description="PPR" evidence="3">
    <location>
        <begin position="333"/>
        <end position="367"/>
    </location>
</feature>
<feature type="repeat" description="PPR" evidence="3">
    <location>
        <begin position="155"/>
        <end position="189"/>
    </location>
</feature>
<dbReference type="InterPro" id="IPR002885">
    <property type="entry name" value="PPR_rpt"/>
</dbReference>
<feature type="repeat" description="PPR" evidence="3">
    <location>
        <begin position="263"/>
        <end position="297"/>
    </location>
</feature>
<dbReference type="SUPFAM" id="SSF48452">
    <property type="entry name" value="TPR-like"/>
    <property type="match status" value="1"/>
</dbReference>
<dbReference type="Gene3D" id="1.25.40.10">
    <property type="entry name" value="Tetratricopeptide repeat domain"/>
    <property type="match status" value="2"/>
</dbReference>
<dbReference type="OMA" id="DSDCYFT"/>
<evidence type="ECO:0000256" key="2">
    <source>
        <dbReference type="ARBA" id="ARBA00022737"/>
    </source>
</evidence>
<feature type="region of interest" description="Disordered" evidence="4">
    <location>
        <begin position="1"/>
        <end position="27"/>
    </location>
</feature>
<keyword evidence="6" id="KW-1185">Reference proteome</keyword>
<dbReference type="AlphaFoldDB" id="A0A1Y1HNM6"/>
<keyword evidence="2" id="KW-0677">Repeat</keyword>